<proteinExistence type="predicted"/>
<keyword evidence="2" id="KW-1133">Transmembrane helix</keyword>
<reference evidence="3 4" key="1">
    <citation type="submission" date="2023-03" db="EMBL/GenBank/DDBJ databases">
        <title>High-quality genome of Scylla paramamosain provides insights in environmental adaptation.</title>
        <authorList>
            <person name="Zhang L."/>
        </authorList>
    </citation>
    <scope>NUCLEOTIDE SEQUENCE [LARGE SCALE GENOMIC DNA]</scope>
    <source>
        <strain evidence="3">LZ_2023a</strain>
        <tissue evidence="3">Muscle</tissue>
    </source>
</reference>
<keyword evidence="2" id="KW-0812">Transmembrane</keyword>
<dbReference type="Proteomes" id="UP001487740">
    <property type="component" value="Unassembled WGS sequence"/>
</dbReference>
<name>A0AAW0U3I1_SCYPA</name>
<comment type="caution">
    <text evidence="3">The sequence shown here is derived from an EMBL/GenBank/DDBJ whole genome shotgun (WGS) entry which is preliminary data.</text>
</comment>
<evidence type="ECO:0000313" key="3">
    <source>
        <dbReference type="EMBL" id="KAK8393843.1"/>
    </source>
</evidence>
<keyword evidence="4" id="KW-1185">Reference proteome</keyword>
<evidence type="ECO:0000256" key="1">
    <source>
        <dbReference type="SAM" id="MobiDB-lite"/>
    </source>
</evidence>
<accession>A0AAW0U3I1</accession>
<evidence type="ECO:0000313" key="4">
    <source>
        <dbReference type="Proteomes" id="UP001487740"/>
    </source>
</evidence>
<feature type="region of interest" description="Disordered" evidence="1">
    <location>
        <begin position="1"/>
        <end position="25"/>
    </location>
</feature>
<evidence type="ECO:0000256" key="2">
    <source>
        <dbReference type="SAM" id="Phobius"/>
    </source>
</evidence>
<sequence>MGGTGAEGRPTRGGDLPGPAHRQIVFPGGRREITVGQMMAAELRTHHSLRTSAARPSLPQPPPPDVSLQGREGEARREEDSDTGWSICIVVMLILLAAFYLFVWKRVRLHEYKCKKRLEQHREQMAEQAEKTEKIYIYLAPEAEEAALPSSHTT</sequence>
<dbReference type="EMBL" id="JARAKH010000020">
    <property type="protein sequence ID" value="KAK8393843.1"/>
    <property type="molecule type" value="Genomic_DNA"/>
</dbReference>
<organism evidence="3 4">
    <name type="scientific">Scylla paramamosain</name>
    <name type="common">Mud crab</name>
    <dbReference type="NCBI Taxonomy" id="85552"/>
    <lineage>
        <taxon>Eukaryota</taxon>
        <taxon>Metazoa</taxon>
        <taxon>Ecdysozoa</taxon>
        <taxon>Arthropoda</taxon>
        <taxon>Crustacea</taxon>
        <taxon>Multicrustacea</taxon>
        <taxon>Malacostraca</taxon>
        <taxon>Eumalacostraca</taxon>
        <taxon>Eucarida</taxon>
        <taxon>Decapoda</taxon>
        <taxon>Pleocyemata</taxon>
        <taxon>Brachyura</taxon>
        <taxon>Eubrachyura</taxon>
        <taxon>Portunoidea</taxon>
        <taxon>Portunidae</taxon>
        <taxon>Portuninae</taxon>
        <taxon>Scylla</taxon>
    </lineage>
</organism>
<feature type="transmembrane region" description="Helical" evidence="2">
    <location>
        <begin position="84"/>
        <end position="103"/>
    </location>
</feature>
<protein>
    <submittedName>
        <fullName evidence="3">Uncharacterized protein</fullName>
    </submittedName>
</protein>
<feature type="region of interest" description="Disordered" evidence="1">
    <location>
        <begin position="44"/>
        <end position="82"/>
    </location>
</feature>
<keyword evidence="2" id="KW-0472">Membrane</keyword>
<dbReference type="AlphaFoldDB" id="A0AAW0U3I1"/>
<gene>
    <name evidence="3" type="ORF">O3P69_006870</name>
</gene>